<accession>K0X494</accession>
<gene>
    <name evidence="3" type="ORF">HMPREF9448_00333</name>
</gene>
<comment type="caution">
    <text evidence="3">The sequence shown here is derived from an EMBL/GenBank/DDBJ whole genome shotgun (WGS) entry which is preliminary data.</text>
</comment>
<evidence type="ECO:0000313" key="4">
    <source>
        <dbReference type="Proteomes" id="UP000006044"/>
    </source>
</evidence>
<keyword evidence="4" id="KW-1185">Reference proteome</keyword>
<dbReference type="GeneID" id="77850115"/>
<feature type="region of interest" description="Disordered" evidence="1">
    <location>
        <begin position="245"/>
        <end position="273"/>
    </location>
</feature>
<dbReference type="OrthoDB" id="1090787at2"/>
<evidence type="ECO:0000256" key="1">
    <source>
        <dbReference type="SAM" id="MobiDB-lite"/>
    </source>
</evidence>
<name>K0X494_9BACT</name>
<protein>
    <submittedName>
        <fullName evidence="3">Uncharacterized protein</fullName>
    </submittedName>
</protein>
<dbReference type="AlphaFoldDB" id="K0X494"/>
<reference evidence="3 4" key="1">
    <citation type="submission" date="2012-08" db="EMBL/GenBank/DDBJ databases">
        <title>The Genome Sequence of Barnesiella intestinihominis YIT 11860.</title>
        <authorList>
            <consortium name="The Broad Institute Genome Sequencing Platform"/>
            <person name="Earl A."/>
            <person name="Ward D."/>
            <person name="Feldgarden M."/>
            <person name="Gevers D."/>
            <person name="Morotomi M."/>
            <person name="Walker B."/>
            <person name="Young S.K."/>
            <person name="Zeng Q."/>
            <person name="Gargeya S."/>
            <person name="Fitzgerald M."/>
            <person name="Haas B."/>
            <person name="Abouelleil A."/>
            <person name="Alvarado L."/>
            <person name="Arachchi H.M."/>
            <person name="Berlin A.M."/>
            <person name="Chapman S.B."/>
            <person name="Goldberg J."/>
            <person name="Griggs A."/>
            <person name="Gujja S."/>
            <person name="Hansen M."/>
            <person name="Howarth C."/>
            <person name="Imamovic A."/>
            <person name="Larimer J."/>
            <person name="McCowen C."/>
            <person name="Montmayeur A."/>
            <person name="Murphy C."/>
            <person name="Neiman D."/>
            <person name="Pearson M."/>
            <person name="Priest M."/>
            <person name="Roberts A."/>
            <person name="Saif S."/>
            <person name="Shea T."/>
            <person name="Sisk P."/>
            <person name="Sykes S."/>
            <person name="Wortman J."/>
            <person name="Nusbaum C."/>
            <person name="Birren B."/>
        </authorList>
    </citation>
    <scope>NUCLEOTIDE SEQUENCE [LARGE SCALE GENOMIC DNA]</scope>
    <source>
        <strain evidence="3 4">YIT 11860</strain>
    </source>
</reference>
<dbReference type="HOGENOM" id="CLU_1025504_0_0_10"/>
<organism evidence="3 4">
    <name type="scientific">Barnesiella intestinihominis YIT 11860</name>
    <dbReference type="NCBI Taxonomy" id="742726"/>
    <lineage>
        <taxon>Bacteria</taxon>
        <taxon>Pseudomonadati</taxon>
        <taxon>Bacteroidota</taxon>
        <taxon>Bacteroidia</taxon>
        <taxon>Bacteroidales</taxon>
        <taxon>Barnesiellaceae</taxon>
        <taxon>Barnesiella</taxon>
    </lineage>
</organism>
<sequence length="273" mass="30737">MLTPRTIIVFLCWTCGLSFFCHTAYAQSSTPPPMRPGNGSELEIKGGELSWPRTEQLPSSTPNDRFMQKKLNEHLESASLNIMRPSTMFPENPSEFMLNVILLHAVKDSIASLHDETIARMVDMFVLRNLLRPLSNDKPAPVNSWSMSAPNTMPFGIGVSYVGLLDPVEIYRNWQRKKRALRTKMVLMTLFGNTTRPLTKHETDSIKRSIEWKRNVPVSTIANPVQISTLLKNDTIVEPSKPKFTAPLFGKERPQTAIDTISAASSPKINETR</sequence>
<proteinExistence type="predicted"/>
<evidence type="ECO:0000313" key="3">
    <source>
        <dbReference type="EMBL" id="EJZ66158.1"/>
    </source>
</evidence>
<feature type="signal peptide" evidence="2">
    <location>
        <begin position="1"/>
        <end position="26"/>
    </location>
</feature>
<evidence type="ECO:0000256" key="2">
    <source>
        <dbReference type="SAM" id="SignalP"/>
    </source>
</evidence>
<feature type="chain" id="PRO_5003843452" evidence="2">
    <location>
        <begin position="27"/>
        <end position="273"/>
    </location>
</feature>
<dbReference type="RefSeq" id="WP_008860832.1">
    <property type="nucleotide sequence ID" value="NZ_JH815203.1"/>
</dbReference>
<keyword evidence="2" id="KW-0732">Signal</keyword>
<dbReference type="EMBL" id="ADLE01000001">
    <property type="protein sequence ID" value="EJZ66158.1"/>
    <property type="molecule type" value="Genomic_DNA"/>
</dbReference>
<feature type="compositionally biased region" description="Polar residues" evidence="1">
    <location>
        <begin position="257"/>
        <end position="273"/>
    </location>
</feature>
<dbReference type="Proteomes" id="UP000006044">
    <property type="component" value="Unassembled WGS sequence"/>
</dbReference>